<keyword evidence="14" id="KW-1185">Reference proteome</keyword>
<dbReference type="Gene3D" id="3.30.40.10">
    <property type="entry name" value="Zinc/RING finger domain, C3HC4 (zinc finger)"/>
    <property type="match status" value="1"/>
</dbReference>
<keyword evidence="3 8" id="KW-0863">Zinc-finger</keyword>
<feature type="compositionally biased region" description="Pro residues" evidence="9">
    <location>
        <begin position="239"/>
        <end position="249"/>
    </location>
</feature>
<feature type="region of interest" description="Disordered" evidence="9">
    <location>
        <begin position="92"/>
        <end position="131"/>
    </location>
</feature>
<dbReference type="Pfam" id="PF00168">
    <property type="entry name" value="C2"/>
    <property type="match status" value="2"/>
</dbReference>
<dbReference type="GO" id="GO:0061669">
    <property type="term" value="P:spontaneous neurotransmitter secretion"/>
    <property type="evidence" value="ECO:0007669"/>
    <property type="project" value="TreeGrafter"/>
</dbReference>
<dbReference type="PROSITE" id="PS50178">
    <property type="entry name" value="ZF_FYVE"/>
    <property type="match status" value="1"/>
</dbReference>
<evidence type="ECO:0000256" key="6">
    <source>
        <dbReference type="ARBA" id="ARBA00023018"/>
    </source>
</evidence>
<dbReference type="Pfam" id="PF02318">
    <property type="entry name" value="FYVE_2"/>
    <property type="match status" value="1"/>
</dbReference>
<dbReference type="InterPro" id="IPR011011">
    <property type="entry name" value="Znf_FYVE_PHD"/>
</dbReference>
<keyword evidence="2" id="KW-0677">Repeat</keyword>
<dbReference type="GO" id="GO:0017158">
    <property type="term" value="P:regulation of calcium ion-dependent exocytosis"/>
    <property type="evidence" value="ECO:0007669"/>
    <property type="project" value="TreeGrafter"/>
</dbReference>
<keyword evidence="1" id="KW-0479">Metal-binding</keyword>
<dbReference type="GO" id="GO:0043005">
    <property type="term" value="C:neuron projection"/>
    <property type="evidence" value="ECO:0007669"/>
    <property type="project" value="TreeGrafter"/>
</dbReference>
<dbReference type="PRINTS" id="PR00399">
    <property type="entry name" value="SYNAPTOTAGMN"/>
</dbReference>
<feature type="non-terminal residue" evidence="13">
    <location>
        <position position="618"/>
    </location>
</feature>
<organism evidence="13 14">
    <name type="scientific">Piaya cayana</name>
    <name type="common">Common squirrel cuckoo</name>
    <dbReference type="NCBI Taxonomy" id="33601"/>
    <lineage>
        <taxon>Eukaryota</taxon>
        <taxon>Metazoa</taxon>
        <taxon>Chordata</taxon>
        <taxon>Craniata</taxon>
        <taxon>Vertebrata</taxon>
        <taxon>Euteleostomi</taxon>
        <taxon>Archelosauria</taxon>
        <taxon>Archosauria</taxon>
        <taxon>Dinosauria</taxon>
        <taxon>Saurischia</taxon>
        <taxon>Theropoda</taxon>
        <taxon>Coelurosauria</taxon>
        <taxon>Aves</taxon>
        <taxon>Neognathae</taxon>
        <taxon>Neoaves</taxon>
        <taxon>Otidimorphae</taxon>
        <taxon>Cuculiformes</taxon>
        <taxon>Coccyzidae</taxon>
        <taxon>Piaya</taxon>
    </lineage>
</organism>
<dbReference type="CDD" id="cd04035">
    <property type="entry name" value="C2A_Rabphilin_Doc2"/>
    <property type="match status" value="1"/>
</dbReference>
<evidence type="ECO:0000256" key="7">
    <source>
        <dbReference type="ARBA" id="ARBA00034103"/>
    </source>
</evidence>
<dbReference type="InterPro" id="IPR047022">
    <property type="entry name" value="Rabphilin_Doc2_C2A"/>
</dbReference>
<protein>
    <submittedName>
        <fullName evidence="13">RP3A protein</fullName>
    </submittedName>
</protein>
<dbReference type="InterPro" id="IPR013083">
    <property type="entry name" value="Znf_RING/FYVE/PHD"/>
</dbReference>
<evidence type="ECO:0000256" key="4">
    <source>
        <dbReference type="ARBA" id="ARBA00022833"/>
    </source>
</evidence>
<evidence type="ECO:0000256" key="5">
    <source>
        <dbReference type="ARBA" id="ARBA00022837"/>
    </source>
</evidence>
<dbReference type="FunFam" id="2.60.40.150:FF:000032">
    <property type="entry name" value="Double c2-like domain-containing"/>
    <property type="match status" value="1"/>
</dbReference>
<feature type="domain" description="C2" evidence="11">
    <location>
        <begin position="315"/>
        <end position="441"/>
    </location>
</feature>
<dbReference type="CDD" id="cd15762">
    <property type="entry name" value="FYVE_RP3A"/>
    <property type="match status" value="1"/>
</dbReference>
<dbReference type="FunFam" id="2.60.40.150:FF:000023">
    <property type="entry name" value="Double C2-like domain-containing protein"/>
    <property type="match status" value="1"/>
</dbReference>
<dbReference type="InterPro" id="IPR000008">
    <property type="entry name" value="C2_dom"/>
</dbReference>
<dbReference type="PANTHER" id="PTHR45729:SF3">
    <property type="entry name" value="RABPHILIN-3A"/>
    <property type="match status" value="1"/>
</dbReference>
<dbReference type="GO" id="GO:0045211">
    <property type="term" value="C:postsynaptic membrane"/>
    <property type="evidence" value="ECO:0007669"/>
    <property type="project" value="TreeGrafter"/>
</dbReference>
<evidence type="ECO:0000256" key="9">
    <source>
        <dbReference type="SAM" id="MobiDB-lite"/>
    </source>
</evidence>
<dbReference type="EMBL" id="WAAB01004162">
    <property type="protein sequence ID" value="NWH71308.1"/>
    <property type="molecule type" value="Genomic_DNA"/>
</dbReference>
<dbReference type="InterPro" id="IPR017455">
    <property type="entry name" value="Znf_FYVE-rel"/>
</dbReference>
<feature type="region of interest" description="Disordered" evidence="9">
    <location>
        <begin position="232"/>
        <end position="313"/>
    </location>
</feature>
<dbReference type="AlphaFoldDB" id="A0A850WNL0"/>
<dbReference type="InterPro" id="IPR041282">
    <property type="entry name" value="FYVE_2"/>
</dbReference>
<feature type="domain" description="C2" evidence="11">
    <location>
        <begin position="474"/>
        <end position="607"/>
    </location>
</feature>
<reference evidence="13" key="1">
    <citation type="submission" date="2019-09" db="EMBL/GenBank/DDBJ databases">
        <title>Bird 10,000 Genomes (B10K) Project - Family phase.</title>
        <authorList>
            <person name="Zhang G."/>
        </authorList>
    </citation>
    <scope>NUCLEOTIDE SEQUENCE</scope>
    <source>
        <strain evidence="13">B10K-DU-008-47</strain>
        <tissue evidence="13">Mixed tissue sample</tissue>
    </source>
</reference>
<keyword evidence="5" id="KW-0106">Calcium</keyword>
<sequence length="618" mass="68555">RLMTRLEDMRRSVLGDGVNRCILCGEQLGPRGSACVVCEDCKKNVCTKCGVETTNSRPHAIWLCKICSEQREVWKRSGAWFFKGLPKQMLPQPMPISKNKGPQAPSEPSPAEPPAQDQKLPSRAPARGRGLMGAEDGMMDASALVFLWGSCVYGCPRGLLCFFWFFQLPHAGLMVQSPPVAPEVVGGWQCSMLWESRCASSTHTLLLLIPRLGITRAAPLVPGFGDGWSTLGAHGVPPTASPPLGPPEPARAAVREERGGGYAVPPAREERPARQPPAFQQPPAVPPAPAAPLRQQPQEEEEEDANSYDSDEGTTLGALEFSLLYDQENSSLHCTLIKAKGLKPMDSNGLADPYVKLHLLPGASKSNKLRTKTLRNTRNPVWNETLTYHGITDEDMQRKTLRRAEEISVCDEDKFGHNEFIGETRVSLKKLKANQKKNFNICLERVIPSPSLNPRVPVSCCFPSQVDRGGDVEERGKILVSLMYSTQQGGLIVGIVRCVHLAAMDANGYSDPFVKLWLKPDMGKKAKHKTQIKKKTLNPEFNEEFFYDIKHSDLAKKSLDISVWDYDIGKSNDYIGGCQLGITAKGERLKHWYECLKNKDKKIERWHTLQNENHVASD</sequence>
<keyword evidence="10" id="KW-1133">Transmembrane helix</keyword>
<dbReference type="SUPFAM" id="SSF57903">
    <property type="entry name" value="FYVE/PHD zinc finger"/>
    <property type="match status" value="1"/>
</dbReference>
<dbReference type="GO" id="GO:0006887">
    <property type="term" value="P:exocytosis"/>
    <property type="evidence" value="ECO:0007669"/>
    <property type="project" value="TreeGrafter"/>
</dbReference>
<dbReference type="InterPro" id="IPR001565">
    <property type="entry name" value="Synaptotagmin"/>
</dbReference>
<dbReference type="SUPFAM" id="SSF49562">
    <property type="entry name" value="C2 domain (Calcium/lipid-binding domain, CaLB)"/>
    <property type="match status" value="2"/>
</dbReference>
<evidence type="ECO:0000256" key="2">
    <source>
        <dbReference type="ARBA" id="ARBA00022737"/>
    </source>
</evidence>
<dbReference type="Gene3D" id="2.60.40.150">
    <property type="entry name" value="C2 domain"/>
    <property type="match status" value="2"/>
</dbReference>
<dbReference type="CDD" id="cd08384">
    <property type="entry name" value="C2B_Rabphilin_Doc2"/>
    <property type="match status" value="1"/>
</dbReference>
<feature type="non-terminal residue" evidence="13">
    <location>
        <position position="1"/>
    </location>
</feature>
<dbReference type="InterPro" id="IPR028698">
    <property type="entry name" value="FYVE_RPH3A"/>
</dbReference>
<feature type="compositionally biased region" description="Pro residues" evidence="9">
    <location>
        <begin position="279"/>
        <end position="290"/>
    </location>
</feature>
<dbReference type="PROSITE" id="PS50004">
    <property type="entry name" value="C2"/>
    <property type="match status" value="2"/>
</dbReference>
<feature type="compositionally biased region" description="Acidic residues" evidence="9">
    <location>
        <begin position="298"/>
        <end position="312"/>
    </location>
</feature>
<dbReference type="Proteomes" id="UP000653271">
    <property type="component" value="Unassembled WGS sequence"/>
</dbReference>
<dbReference type="InterPro" id="IPR043566">
    <property type="entry name" value="Rabphilin/DOC2/Noc2"/>
</dbReference>
<keyword evidence="6" id="KW-0770">Synapse</keyword>
<dbReference type="InterPro" id="IPR035892">
    <property type="entry name" value="C2_domain_sf"/>
</dbReference>
<name>A0A850WNL0_PIACA</name>
<dbReference type="PRINTS" id="PR00360">
    <property type="entry name" value="C2DOMAIN"/>
</dbReference>
<keyword evidence="4" id="KW-0862">Zinc</keyword>
<gene>
    <name evidence="13" type="primary">Rph3a</name>
    <name evidence="13" type="ORF">PIACAY_R06823</name>
</gene>
<dbReference type="GO" id="GO:0008270">
    <property type="term" value="F:zinc ion binding"/>
    <property type="evidence" value="ECO:0007669"/>
    <property type="project" value="UniProtKB-KW"/>
</dbReference>
<evidence type="ECO:0000256" key="3">
    <source>
        <dbReference type="ARBA" id="ARBA00022771"/>
    </source>
</evidence>
<evidence type="ECO:0000259" key="11">
    <source>
        <dbReference type="PROSITE" id="PS50004"/>
    </source>
</evidence>
<dbReference type="PANTHER" id="PTHR45729">
    <property type="entry name" value="RABPHILIN, ISOFORM A"/>
    <property type="match status" value="1"/>
</dbReference>
<dbReference type="SMART" id="SM00239">
    <property type="entry name" value="C2"/>
    <property type="match status" value="2"/>
</dbReference>
<feature type="transmembrane region" description="Helical" evidence="10">
    <location>
        <begin position="145"/>
        <end position="166"/>
    </location>
</feature>
<evidence type="ECO:0000256" key="8">
    <source>
        <dbReference type="PROSITE-ProRule" id="PRU00091"/>
    </source>
</evidence>
<keyword evidence="10" id="KW-0812">Transmembrane</keyword>
<comment type="subcellular location">
    <subcellularLocation>
        <location evidence="7">Synapse</location>
    </subcellularLocation>
</comment>
<evidence type="ECO:0000256" key="1">
    <source>
        <dbReference type="ARBA" id="ARBA00022723"/>
    </source>
</evidence>
<evidence type="ECO:0000313" key="13">
    <source>
        <dbReference type="EMBL" id="NWH71308.1"/>
    </source>
</evidence>
<comment type="caution">
    <text evidence="13">The sequence shown here is derived from an EMBL/GenBank/DDBJ whole genome shotgun (WGS) entry which is preliminary data.</text>
</comment>
<evidence type="ECO:0000313" key="14">
    <source>
        <dbReference type="Proteomes" id="UP000653271"/>
    </source>
</evidence>
<evidence type="ECO:0000259" key="12">
    <source>
        <dbReference type="PROSITE" id="PS50178"/>
    </source>
</evidence>
<dbReference type="GO" id="GO:0006886">
    <property type="term" value="P:intracellular protein transport"/>
    <property type="evidence" value="ECO:0007669"/>
    <property type="project" value="InterPro"/>
</dbReference>
<dbReference type="GO" id="GO:0098850">
    <property type="term" value="C:extrinsic component of synaptic vesicle membrane"/>
    <property type="evidence" value="ECO:0007669"/>
    <property type="project" value="TreeGrafter"/>
</dbReference>
<keyword evidence="10" id="KW-0472">Membrane</keyword>
<dbReference type="OrthoDB" id="270970at2759"/>
<evidence type="ECO:0000256" key="10">
    <source>
        <dbReference type="SAM" id="Phobius"/>
    </source>
</evidence>
<accession>A0A850WNL0</accession>
<feature type="domain" description="FYVE-type" evidence="12">
    <location>
        <begin position="15"/>
        <end position="72"/>
    </location>
</feature>
<proteinExistence type="predicted"/>